<evidence type="ECO:0000313" key="1">
    <source>
        <dbReference type="EMBL" id="WAJ29230.1"/>
    </source>
</evidence>
<keyword evidence="2" id="KW-1185">Reference proteome</keyword>
<accession>A0ACD4NQK3</accession>
<dbReference type="Proteomes" id="UP001163223">
    <property type="component" value="Chromosome"/>
</dbReference>
<gene>
    <name evidence="1" type="ORF">OXU80_03050</name>
</gene>
<protein>
    <submittedName>
        <fullName evidence="1">YdiU family protein</fullName>
    </submittedName>
</protein>
<sequence>MTVPFPFRNSYANLPERFFVSVAPREVPAPRILKLNRPLAAELGLDTQALDSVQGAEILAGMRAPEGAASIALAYAGHQFGHFVPQLGDGRALLLGEVVDVHGRRRDLQLKGSGPTPFSRGADGRAALGPVLREYVVSEAMNALGVPTTRALAAVLTGETVVRETLLPGAVLTRVAASHIRVGTFQFFAARRDEEGVRALADYAIERHYPDAANAPNPYRAFLDAVAAAQADLVSRWLLLGFIHGVMNTDNTAISGETIDYGPCAFMDHYDPMAVFSSIDRQGRYAYANQPAIVQWNLARLAECLLPLLDDDQEKAVASANEALAPVLPRINGNYRAGLRAKLGLATEQDGDGDLAHDLLDVMAANRADFTLLFRGLADAAADPAADEAVRTLFADPAAFDGWAKRWRARLAQEPNVAGEARRAAMRRVSPAFIPRNHRVEAMIRAAVDRQDFAPFEQLLAILARPFDDQPEHAEFMAPPQEEERVLQTFCGT</sequence>
<evidence type="ECO:0000313" key="2">
    <source>
        <dbReference type="Proteomes" id="UP001163223"/>
    </source>
</evidence>
<name>A0ACD4NQK3_9HYPH</name>
<organism evidence="1 2">
    <name type="scientific">Antarcticirhabdus aurantiaca</name>
    <dbReference type="NCBI Taxonomy" id="2606717"/>
    <lineage>
        <taxon>Bacteria</taxon>
        <taxon>Pseudomonadati</taxon>
        <taxon>Pseudomonadota</taxon>
        <taxon>Alphaproteobacteria</taxon>
        <taxon>Hyphomicrobiales</taxon>
        <taxon>Aurantimonadaceae</taxon>
        <taxon>Antarcticirhabdus</taxon>
    </lineage>
</organism>
<dbReference type="EMBL" id="CP113520">
    <property type="protein sequence ID" value="WAJ29230.1"/>
    <property type="molecule type" value="Genomic_DNA"/>
</dbReference>
<reference evidence="1" key="1">
    <citation type="submission" date="2022-11" db="EMBL/GenBank/DDBJ databases">
        <title>beta-Carotene-producing bacterium, Jeongeuplla avenae sp. nov., alleviates the salt stress of Arabidopsis seedlings.</title>
        <authorList>
            <person name="Jiang L."/>
            <person name="Lee J."/>
        </authorList>
    </citation>
    <scope>NUCLEOTIDE SEQUENCE</scope>
    <source>
        <strain evidence="1">DY_R2A_6</strain>
    </source>
</reference>
<proteinExistence type="predicted"/>